<dbReference type="NCBIfam" id="TIGR03353">
    <property type="entry name" value="VI_chp_4"/>
    <property type="match status" value="1"/>
</dbReference>
<dbReference type="PANTHER" id="PTHR35566">
    <property type="entry name" value="BLR3599 PROTEIN"/>
    <property type="match status" value="1"/>
</dbReference>
<name>A0A3F3IL67_SALER</name>
<evidence type="ECO:0000313" key="1">
    <source>
        <dbReference type="EMBL" id="OEH95567.1"/>
    </source>
</evidence>
<gene>
    <name evidence="1" type="ORF">BH006_06855</name>
</gene>
<dbReference type="RefSeq" id="WP_069721853.1">
    <property type="nucleotide sequence ID" value="NZ_MJEL01000054.1"/>
</dbReference>
<dbReference type="PANTHER" id="PTHR35566:SF1">
    <property type="entry name" value="TYPE VI SECRETION SYSTEM BASEPLATE COMPONENT TSSK1"/>
    <property type="match status" value="1"/>
</dbReference>
<dbReference type="Proteomes" id="UP000852880">
    <property type="component" value="Unassembled WGS sequence"/>
</dbReference>
<accession>A0A3F3IL67</accession>
<organism evidence="1">
    <name type="scientific">Salmonella enterica</name>
    <name type="common">Salmonella choleraesuis</name>
    <dbReference type="NCBI Taxonomy" id="28901"/>
    <lineage>
        <taxon>Bacteria</taxon>
        <taxon>Pseudomonadati</taxon>
        <taxon>Pseudomonadota</taxon>
        <taxon>Gammaproteobacteria</taxon>
        <taxon>Enterobacterales</taxon>
        <taxon>Enterobacteriaceae</taxon>
        <taxon>Salmonella</taxon>
    </lineage>
</organism>
<dbReference type="InterPro" id="IPR010263">
    <property type="entry name" value="T6SS_TssK"/>
</dbReference>
<reference evidence="1" key="1">
    <citation type="submission" date="2016-09" db="EMBL/GenBank/DDBJ databases">
        <title>Whole Genome Sequencing of Salmonella enterica subsp. enterica serovar Nottingham.</title>
        <authorList>
            <person name="Zheng J."/>
            <person name="Wang H."/>
        </authorList>
    </citation>
    <scope>NUCLEOTIDE SEQUENCE [LARGE SCALE GENOMIC DNA]</scope>
    <source>
        <strain evidence="1">CFSAN055411</strain>
    </source>
</reference>
<sequence>MYPGQCPVYWHTGLFLQPQHLQSMDLHQQWLSEEYARLHSPWHYGTGEWSLNESVLKNGGILFEKLSVVMPGGTLLRVPENCTIKKRNISGIWVNKDQPLNIWLMIKLFDPHNANVVYDAGPEGPAEYRWVTRTEEREMPDVYQKDAPSASVTYLKYSACLMTDEEKKDATDFEGIRLMRLCYQGGEIVMDPAYSPPALFLAGSPVLSRWAVSCHAQITALATRISELCCDGKSFRHYDRMTLQLFKLILLRTLCVLTRYLQTPQLSPWYWFCQLEQCLAELRACGSACPSGVSEPVRYDHSDPLAGLETLHSAIMLWGTELRRPESIRITFSPAPEGGDRYVADVSALSGNRCSPVWLVLDVPGMDSQWHPALAAQVKLAADRRIDSIVQHSLRGVGLHPARHLPAGETVSPGPVYFEVDQNDALWKEIVLSGRAVIYWPGVSDNAVVSLITETENEHIN</sequence>
<dbReference type="Pfam" id="PF05936">
    <property type="entry name" value="T6SS_VasE"/>
    <property type="match status" value="1"/>
</dbReference>
<dbReference type="EMBL" id="MJEL01000054">
    <property type="protein sequence ID" value="OEH95567.1"/>
    <property type="molecule type" value="Genomic_DNA"/>
</dbReference>
<protein>
    <recommendedName>
        <fullName evidence="2">Type VI secretion system baseplate subunit TssK</fullName>
    </recommendedName>
</protein>
<comment type="caution">
    <text evidence="1">The sequence shown here is derived from an EMBL/GenBank/DDBJ whole genome shotgun (WGS) entry which is preliminary data.</text>
</comment>
<evidence type="ECO:0008006" key="2">
    <source>
        <dbReference type="Google" id="ProtNLM"/>
    </source>
</evidence>
<dbReference type="AlphaFoldDB" id="A0A3F3IL67"/>
<proteinExistence type="predicted"/>